<dbReference type="AlphaFoldDB" id="R4KIM2"/>
<accession>R4KIM2</accession>
<dbReference type="HOGENOM" id="CLU_058181_0_0_9"/>
<keyword evidence="2" id="KW-0175">Coiled coil</keyword>
<feature type="chain" id="PRO_5039240565" evidence="3">
    <location>
        <begin position="22"/>
        <end position="281"/>
    </location>
</feature>
<proteinExistence type="predicted"/>
<dbReference type="PANTHER" id="PTHR32347:SF14">
    <property type="entry name" value="EFFLUX SYSTEM COMPONENT YKNX-RELATED"/>
    <property type="match status" value="1"/>
</dbReference>
<dbReference type="RefSeq" id="WP_015617741.1">
    <property type="nucleotide sequence ID" value="NC_021182.1"/>
</dbReference>
<dbReference type="PANTHER" id="PTHR32347">
    <property type="entry name" value="EFFLUX SYSTEM COMPONENT YKNX-RELATED"/>
    <property type="match status" value="1"/>
</dbReference>
<evidence type="ECO:0000256" key="1">
    <source>
        <dbReference type="ARBA" id="ARBA00004196"/>
    </source>
</evidence>
<evidence type="ECO:0000313" key="4">
    <source>
        <dbReference type="EMBL" id="AGK99475.1"/>
    </source>
</evidence>
<dbReference type="PROSITE" id="PS51257">
    <property type="entry name" value="PROKAR_LIPOPROTEIN"/>
    <property type="match status" value="1"/>
</dbReference>
<evidence type="ECO:0000256" key="3">
    <source>
        <dbReference type="SAM" id="SignalP"/>
    </source>
</evidence>
<dbReference type="OrthoDB" id="1792698at2"/>
<evidence type="ECO:0000313" key="5">
    <source>
        <dbReference type="Proteomes" id="UP000013523"/>
    </source>
</evidence>
<dbReference type="GO" id="GO:0030313">
    <property type="term" value="C:cell envelope"/>
    <property type="evidence" value="ECO:0007669"/>
    <property type="project" value="UniProtKB-SubCell"/>
</dbReference>
<sequence length="281" mass="30000">MKKGKISLLIISIGLAVALTACQQSSSSNTTKKPAAKQNNNTIEASGTVQASNVENIIIDFPTTAIPKITKINVQEGQQVKKGDKLVQLDMNDYNATVKGKQKAVDADISAKNADVESKKDLTTDNAKNAYQAKIDADQDKIDADQIELNALKAKLNRTYLNNEGVVSDIDNAVVTNIAYKVGDLAAPEKALLSLSDLNSLYVQANVSEEFIKDVAVGKAVQIVPNADPSAKITGKVTSVANAATLDKNGDTYIPVNISIDQNNGKLLPNYNVDVQIDKSK</sequence>
<dbReference type="SUPFAM" id="SSF111369">
    <property type="entry name" value="HlyD-like secretion proteins"/>
    <property type="match status" value="1"/>
</dbReference>
<gene>
    <name evidence="4" type="ORF">Clopa_4792</name>
</gene>
<dbReference type="EMBL" id="CP003261">
    <property type="protein sequence ID" value="AGK99475.1"/>
    <property type="molecule type" value="Genomic_DNA"/>
</dbReference>
<evidence type="ECO:0000256" key="2">
    <source>
        <dbReference type="ARBA" id="ARBA00023054"/>
    </source>
</evidence>
<name>R4KIM2_CLOPA</name>
<dbReference type="InterPro" id="IPR050465">
    <property type="entry name" value="UPF0194_transport"/>
</dbReference>
<dbReference type="Gene3D" id="2.40.50.100">
    <property type="match status" value="1"/>
</dbReference>
<comment type="subcellular location">
    <subcellularLocation>
        <location evidence="1">Cell envelope</location>
    </subcellularLocation>
</comment>
<dbReference type="KEGG" id="cpas:Clopa_4792"/>
<dbReference type="eggNOG" id="COG0845">
    <property type="taxonomic scope" value="Bacteria"/>
</dbReference>
<protein>
    <submittedName>
        <fullName evidence="4">Multidrug resistance efflux pump</fullName>
    </submittedName>
</protein>
<dbReference type="STRING" id="86416.Clopa_4792"/>
<reference evidence="4 5" key="1">
    <citation type="submission" date="2012-01" db="EMBL/GenBank/DDBJ databases">
        <title>Complete sequence of chromosome of Clostridium pasteurianum BC1.</title>
        <authorList>
            <consortium name="US DOE Joint Genome Institute"/>
            <person name="Lucas S."/>
            <person name="Han J."/>
            <person name="Lapidus A."/>
            <person name="Cheng J.-F."/>
            <person name="Goodwin L."/>
            <person name="Pitluck S."/>
            <person name="Peters L."/>
            <person name="Mikhailova N."/>
            <person name="Teshima H."/>
            <person name="Detter J.C."/>
            <person name="Han C."/>
            <person name="Tapia R."/>
            <person name="Land M."/>
            <person name="Hauser L."/>
            <person name="Kyrpides N."/>
            <person name="Ivanova N."/>
            <person name="Pagani I."/>
            <person name="Dunn J."/>
            <person name="Taghavi S."/>
            <person name="Francis A."/>
            <person name="van der Lelie D."/>
            <person name="Woyke T."/>
        </authorList>
    </citation>
    <scope>NUCLEOTIDE SEQUENCE [LARGE SCALE GENOMIC DNA]</scope>
    <source>
        <strain evidence="4 5">BC1</strain>
    </source>
</reference>
<organism evidence="4 5">
    <name type="scientific">Clostridium pasteurianum BC1</name>
    <dbReference type="NCBI Taxonomy" id="86416"/>
    <lineage>
        <taxon>Bacteria</taxon>
        <taxon>Bacillati</taxon>
        <taxon>Bacillota</taxon>
        <taxon>Clostridia</taxon>
        <taxon>Eubacteriales</taxon>
        <taxon>Clostridiaceae</taxon>
        <taxon>Clostridium</taxon>
    </lineage>
</organism>
<dbReference type="Gene3D" id="2.40.30.170">
    <property type="match status" value="1"/>
</dbReference>
<dbReference type="Proteomes" id="UP000013523">
    <property type="component" value="Chromosome"/>
</dbReference>
<feature type="signal peptide" evidence="3">
    <location>
        <begin position="1"/>
        <end position="21"/>
    </location>
</feature>
<dbReference type="PATRIC" id="fig|86416.3.peg.4785"/>
<keyword evidence="3" id="KW-0732">Signal</keyword>
<keyword evidence="5" id="KW-1185">Reference proteome</keyword>